<evidence type="ECO:0000313" key="7">
    <source>
        <dbReference type="EMBL" id="PWG04361.1"/>
    </source>
</evidence>
<gene>
    <name evidence="7" type="ORF">DIS07_13225</name>
</gene>
<evidence type="ECO:0000313" key="8">
    <source>
        <dbReference type="Proteomes" id="UP000245670"/>
    </source>
</evidence>
<sequence length="308" mass="35832">MAFLKLIRYKNLLMVLLTMIFTKYALIHSFLKETYLSHLEFSLLALSVVLITAGGYIINDIYDIETDKINKPNKVFINVTISKKNAWKSYYLLTFFGLILGLYISKNHNFPINSFIFIFTIIGLFFYSKFFKKLPIIGNLMVSSFIWLMILQISIFEYIKVDNGHDFVSYINLHKNNSFRLSTVIYTFAFFAFQTTFIREIIKDIEDINGDLKLNAKTLPIVIGRKRASKVAFFSSGLLLIFLLIVLQFFQSDMLFLSYGIVLVLLPLLYFMYLLWTAENKKDFSKLSSLMKVIMLFGILSMLLFAIN</sequence>
<dbReference type="EMBL" id="QFFG01000006">
    <property type="protein sequence ID" value="PWG04361.1"/>
    <property type="molecule type" value="Genomic_DNA"/>
</dbReference>
<dbReference type="Gene3D" id="1.10.357.140">
    <property type="entry name" value="UbiA prenyltransferase"/>
    <property type="match status" value="1"/>
</dbReference>
<dbReference type="GO" id="GO:0016765">
    <property type="term" value="F:transferase activity, transferring alkyl or aryl (other than methyl) groups"/>
    <property type="evidence" value="ECO:0007669"/>
    <property type="project" value="InterPro"/>
</dbReference>
<evidence type="ECO:0000256" key="4">
    <source>
        <dbReference type="ARBA" id="ARBA00022989"/>
    </source>
</evidence>
<feature type="transmembrane region" description="Helical" evidence="6">
    <location>
        <begin position="110"/>
        <end position="128"/>
    </location>
</feature>
<dbReference type="OrthoDB" id="9811562at2"/>
<dbReference type="GO" id="GO:0016020">
    <property type="term" value="C:membrane"/>
    <property type="evidence" value="ECO:0007669"/>
    <property type="project" value="UniProtKB-SubCell"/>
</dbReference>
<feature type="transmembrane region" description="Helical" evidence="6">
    <location>
        <begin position="256"/>
        <end position="278"/>
    </location>
</feature>
<feature type="transmembrane region" description="Helical" evidence="6">
    <location>
        <begin position="85"/>
        <end position="104"/>
    </location>
</feature>
<reference evidence="7 8" key="1">
    <citation type="submission" date="2018-05" db="EMBL/GenBank/DDBJ databases">
        <title>Polaribacter aquimarinus sp. nov., isolated from sediment in a sediment of sea.</title>
        <authorList>
            <person name="Lu D."/>
        </authorList>
    </citation>
    <scope>NUCLEOTIDE SEQUENCE [LARGE SCALE GENOMIC DNA]</scope>
    <source>
        <strain evidence="7 8">ZY113</strain>
    </source>
</reference>
<feature type="transmembrane region" description="Helical" evidence="6">
    <location>
        <begin position="12"/>
        <end position="31"/>
    </location>
</feature>
<keyword evidence="7" id="KW-0808">Transferase</keyword>
<protein>
    <submittedName>
        <fullName evidence="7">Prenyltransferase</fullName>
    </submittedName>
</protein>
<dbReference type="InterPro" id="IPR050475">
    <property type="entry name" value="Prenyltransferase_related"/>
</dbReference>
<keyword evidence="8" id="KW-1185">Reference proteome</keyword>
<feature type="transmembrane region" description="Helical" evidence="6">
    <location>
        <begin position="43"/>
        <end position="64"/>
    </location>
</feature>
<evidence type="ECO:0000256" key="3">
    <source>
        <dbReference type="ARBA" id="ARBA00022692"/>
    </source>
</evidence>
<dbReference type="PANTHER" id="PTHR42723">
    <property type="entry name" value="CHLOROPHYLL SYNTHASE"/>
    <property type="match status" value="1"/>
</dbReference>
<feature type="transmembrane region" description="Helical" evidence="6">
    <location>
        <begin position="231"/>
        <end position="250"/>
    </location>
</feature>
<dbReference type="InterPro" id="IPR044878">
    <property type="entry name" value="UbiA_sf"/>
</dbReference>
<keyword evidence="4 6" id="KW-1133">Transmembrane helix</keyword>
<feature type="transmembrane region" description="Helical" evidence="6">
    <location>
        <begin position="140"/>
        <end position="159"/>
    </location>
</feature>
<dbReference type="Gene3D" id="1.20.120.1780">
    <property type="entry name" value="UbiA prenyltransferase"/>
    <property type="match status" value="1"/>
</dbReference>
<dbReference type="CDD" id="cd13961">
    <property type="entry name" value="PT_UbiA_DGGGPS"/>
    <property type="match status" value="1"/>
</dbReference>
<feature type="transmembrane region" description="Helical" evidence="6">
    <location>
        <begin position="179"/>
        <end position="198"/>
    </location>
</feature>
<keyword evidence="3 6" id="KW-0812">Transmembrane</keyword>
<keyword evidence="5 6" id="KW-0472">Membrane</keyword>
<dbReference type="InterPro" id="IPR000537">
    <property type="entry name" value="UbiA_prenyltransferase"/>
</dbReference>
<comment type="subcellular location">
    <subcellularLocation>
        <location evidence="1">Membrane</location>
        <topology evidence="1">Multi-pass membrane protein</topology>
    </subcellularLocation>
</comment>
<evidence type="ECO:0000256" key="1">
    <source>
        <dbReference type="ARBA" id="ARBA00004141"/>
    </source>
</evidence>
<accession>A0A2U2J7U7</accession>
<dbReference type="Pfam" id="PF01040">
    <property type="entry name" value="UbiA"/>
    <property type="match status" value="1"/>
</dbReference>
<evidence type="ECO:0000256" key="6">
    <source>
        <dbReference type="SAM" id="Phobius"/>
    </source>
</evidence>
<dbReference type="Proteomes" id="UP000245670">
    <property type="component" value="Unassembled WGS sequence"/>
</dbReference>
<feature type="transmembrane region" description="Helical" evidence="6">
    <location>
        <begin position="290"/>
        <end position="307"/>
    </location>
</feature>
<organism evidence="7 8">
    <name type="scientific">Polaribacter aquimarinus</name>
    <dbReference type="NCBI Taxonomy" id="2100726"/>
    <lineage>
        <taxon>Bacteria</taxon>
        <taxon>Pseudomonadati</taxon>
        <taxon>Bacteroidota</taxon>
        <taxon>Flavobacteriia</taxon>
        <taxon>Flavobacteriales</taxon>
        <taxon>Flavobacteriaceae</taxon>
    </lineage>
</organism>
<proteinExistence type="predicted"/>
<dbReference type="PANTHER" id="PTHR42723:SF1">
    <property type="entry name" value="CHLOROPHYLL SYNTHASE, CHLOROPLASTIC"/>
    <property type="match status" value="1"/>
</dbReference>
<dbReference type="AlphaFoldDB" id="A0A2U2J7U7"/>
<keyword evidence="2" id="KW-1003">Cell membrane</keyword>
<comment type="caution">
    <text evidence="7">The sequence shown here is derived from an EMBL/GenBank/DDBJ whole genome shotgun (WGS) entry which is preliminary data.</text>
</comment>
<evidence type="ECO:0000256" key="5">
    <source>
        <dbReference type="ARBA" id="ARBA00023136"/>
    </source>
</evidence>
<evidence type="ECO:0000256" key="2">
    <source>
        <dbReference type="ARBA" id="ARBA00022475"/>
    </source>
</evidence>
<dbReference type="RefSeq" id="WP_109405731.1">
    <property type="nucleotide sequence ID" value="NZ_QFFG01000006.1"/>
</dbReference>
<name>A0A2U2J7U7_9FLAO</name>